<dbReference type="AlphaFoldDB" id="A0A7W7RL65"/>
<organism evidence="1 2">
    <name type="scientific">Lipingzhangella halophila</name>
    <dbReference type="NCBI Taxonomy" id="1783352"/>
    <lineage>
        <taxon>Bacteria</taxon>
        <taxon>Bacillati</taxon>
        <taxon>Actinomycetota</taxon>
        <taxon>Actinomycetes</taxon>
        <taxon>Streptosporangiales</taxon>
        <taxon>Nocardiopsidaceae</taxon>
        <taxon>Lipingzhangella</taxon>
    </lineage>
</organism>
<name>A0A7W7RL65_9ACTN</name>
<dbReference type="RefSeq" id="WP_184581748.1">
    <property type="nucleotide sequence ID" value="NZ_JACHJT010000001.1"/>
</dbReference>
<evidence type="ECO:0000313" key="1">
    <source>
        <dbReference type="EMBL" id="MBB4934022.1"/>
    </source>
</evidence>
<dbReference type="Pfam" id="PF18944">
    <property type="entry name" value="DUF5691"/>
    <property type="match status" value="1"/>
</dbReference>
<sequence length="520" mass="57043">MTEGDSQRTDTWQQLVSTALVGVNRRAVPETPGLPSAPASERAAELLDRAAAATVQQRAGYVPGTATPLPPAPADKPAVPDAAARRLDAVLAGDYTRFGLQDTNGMGERLLSEWLDIAAAREMRFPADTIPRMLDAGYADRDLRPAIVATAGTRGRWLAQFNPKWHYVTEYSAPDDRFDAGVWEHGTHAERRRALAAARAQEPARARELLEEVWSGEKAERRRELLLTLETNLSAEDEPFLERALDDRGATVRGTALALVTRLPSSAHAERLCAHARHYVWRGAPNRGGDHPLRVAAPKPTDSGLARDLALVTRAKGKDSTDVSGEWLWALVTHTPLRFWPEQLGVSPAEIGALAAEAEEWDLLSGLANAARVQEDPEWARALLPAIAVLNQSPRARRGQTPDFRTLLSLLPVEERCAHVARMLADAPKRALHGHYSGLIGLAGPNWTEELSERVAELIAEWAVPDSRNNSLPQLCYEASLAMPPAMYERYTPVSAETDTSVVHLEAALRFRHEMHAEFG</sequence>
<proteinExistence type="predicted"/>
<dbReference type="Proteomes" id="UP000523007">
    <property type="component" value="Unassembled WGS sequence"/>
</dbReference>
<protein>
    <submittedName>
        <fullName evidence="1">Uncharacterized protein</fullName>
    </submittedName>
</protein>
<comment type="caution">
    <text evidence="1">The sequence shown here is derived from an EMBL/GenBank/DDBJ whole genome shotgun (WGS) entry which is preliminary data.</text>
</comment>
<dbReference type="InterPro" id="IPR043746">
    <property type="entry name" value="DUF5691"/>
</dbReference>
<reference evidence="1 2" key="1">
    <citation type="submission" date="2020-08" db="EMBL/GenBank/DDBJ databases">
        <title>Sequencing the genomes of 1000 actinobacteria strains.</title>
        <authorList>
            <person name="Klenk H.-P."/>
        </authorList>
    </citation>
    <scope>NUCLEOTIDE SEQUENCE [LARGE SCALE GENOMIC DNA]</scope>
    <source>
        <strain evidence="1 2">DSM 102030</strain>
    </source>
</reference>
<dbReference type="EMBL" id="JACHJT010000001">
    <property type="protein sequence ID" value="MBB4934022.1"/>
    <property type="molecule type" value="Genomic_DNA"/>
</dbReference>
<evidence type="ECO:0000313" key="2">
    <source>
        <dbReference type="Proteomes" id="UP000523007"/>
    </source>
</evidence>
<accession>A0A7W7RL65</accession>
<gene>
    <name evidence="1" type="ORF">F4561_004842</name>
</gene>
<keyword evidence="2" id="KW-1185">Reference proteome</keyword>